<evidence type="ECO:0000256" key="13">
    <source>
        <dbReference type="ARBA" id="ARBA00073599"/>
    </source>
</evidence>
<comment type="function">
    <text evidence="11">Component of clathrin-coated pits and vesicles, that may link the endocytic machinery to the actin cytoskeleton. Binds 3-phosphoinositides (via ENTH domain). May act through the ENTH domain to promote cell survival by stabilizing receptor tyrosine kinases following ligand-induced endocytosis.</text>
</comment>
<dbReference type="SMART" id="SM00307">
    <property type="entry name" value="ILWEQ"/>
    <property type="match status" value="1"/>
</dbReference>
<dbReference type="SMART" id="SM00273">
    <property type="entry name" value="ENTH"/>
    <property type="match status" value="1"/>
</dbReference>
<dbReference type="GO" id="GO:0043325">
    <property type="term" value="F:phosphatidylinositol-3,4-bisphosphate binding"/>
    <property type="evidence" value="ECO:0007669"/>
    <property type="project" value="TreeGrafter"/>
</dbReference>
<evidence type="ECO:0000256" key="5">
    <source>
        <dbReference type="ARBA" id="ARBA00022583"/>
    </source>
</evidence>
<dbReference type="SUPFAM" id="SSF48464">
    <property type="entry name" value="ENTH/VHS domain"/>
    <property type="match status" value="1"/>
</dbReference>
<accession>A0AAJ7X6T8</accession>
<comment type="similarity">
    <text evidence="3">Belongs to the SLA2 family.</text>
</comment>
<evidence type="ECO:0000256" key="11">
    <source>
        <dbReference type="ARBA" id="ARBA00059997"/>
    </source>
</evidence>
<comment type="subcellular location">
    <subcellularLocation>
        <location evidence="2">Cytoplasm</location>
        <location evidence="2">Perinuclear region</location>
    </subcellularLocation>
    <subcellularLocation>
        <location evidence="1">Cytoplasmic vesicle membrane</location>
    </subcellularLocation>
</comment>
<evidence type="ECO:0000313" key="19">
    <source>
        <dbReference type="RefSeq" id="XP_032823370.1"/>
    </source>
</evidence>
<dbReference type="Pfam" id="PF07651">
    <property type="entry name" value="ANTH"/>
    <property type="match status" value="1"/>
</dbReference>
<dbReference type="GO" id="GO:0030864">
    <property type="term" value="C:cortical actin cytoskeleton"/>
    <property type="evidence" value="ECO:0007669"/>
    <property type="project" value="TreeGrafter"/>
</dbReference>
<dbReference type="GO" id="GO:0030100">
    <property type="term" value="P:regulation of endocytosis"/>
    <property type="evidence" value="ECO:0007669"/>
    <property type="project" value="UniProtKB-ARBA"/>
</dbReference>
<evidence type="ECO:0000259" key="17">
    <source>
        <dbReference type="PROSITE" id="PS50945"/>
    </source>
</evidence>
<dbReference type="InterPro" id="IPR035964">
    <property type="entry name" value="I/LWEQ_dom_sf"/>
</dbReference>
<feature type="domain" description="ENTH" evidence="16">
    <location>
        <begin position="27"/>
        <end position="155"/>
    </location>
</feature>
<evidence type="ECO:0000256" key="6">
    <source>
        <dbReference type="ARBA" id="ARBA00022990"/>
    </source>
</evidence>
<dbReference type="GO" id="GO:0032051">
    <property type="term" value="F:clathrin light chain binding"/>
    <property type="evidence" value="ECO:0007669"/>
    <property type="project" value="TreeGrafter"/>
</dbReference>
<dbReference type="InterPro" id="IPR008942">
    <property type="entry name" value="ENTH_VHS"/>
</dbReference>
<dbReference type="RefSeq" id="XP_032823370.1">
    <property type="nucleotide sequence ID" value="XM_032967479.1"/>
</dbReference>
<feature type="compositionally biased region" description="Basic and acidic residues" evidence="15">
    <location>
        <begin position="581"/>
        <end position="594"/>
    </location>
</feature>
<dbReference type="PROSITE" id="PS50942">
    <property type="entry name" value="ENTH"/>
    <property type="match status" value="1"/>
</dbReference>
<evidence type="ECO:0000313" key="18">
    <source>
        <dbReference type="Proteomes" id="UP001318040"/>
    </source>
</evidence>
<evidence type="ECO:0000256" key="7">
    <source>
        <dbReference type="ARBA" id="ARBA00023054"/>
    </source>
</evidence>
<dbReference type="GO" id="GO:0030659">
    <property type="term" value="C:cytoplasmic vesicle membrane"/>
    <property type="evidence" value="ECO:0007669"/>
    <property type="project" value="UniProtKB-SubCell"/>
</dbReference>
<keyword evidence="10" id="KW-0968">Cytoplasmic vesicle</keyword>
<dbReference type="GO" id="GO:0061024">
    <property type="term" value="P:membrane organization"/>
    <property type="evidence" value="ECO:0007669"/>
    <property type="project" value="UniProtKB-ARBA"/>
</dbReference>
<dbReference type="SUPFAM" id="SSF109885">
    <property type="entry name" value="I/LWEQ domain"/>
    <property type="match status" value="1"/>
</dbReference>
<dbReference type="Pfam" id="PF01608">
    <property type="entry name" value="I_LWEQ"/>
    <property type="match status" value="1"/>
</dbReference>
<dbReference type="FunFam" id="1.20.1410.10:FF:000002">
    <property type="entry name" value="Huntingtin interacting protein 1"/>
    <property type="match status" value="1"/>
</dbReference>
<dbReference type="GO" id="GO:0048471">
    <property type="term" value="C:perinuclear region of cytoplasm"/>
    <property type="evidence" value="ECO:0007669"/>
    <property type="project" value="UniProtKB-SubCell"/>
</dbReference>
<evidence type="ECO:0000256" key="4">
    <source>
        <dbReference type="ARBA" id="ARBA00022490"/>
    </source>
</evidence>
<evidence type="ECO:0000256" key="15">
    <source>
        <dbReference type="SAM" id="MobiDB-lite"/>
    </source>
</evidence>
<feature type="coiled-coil region" evidence="14">
    <location>
        <begin position="359"/>
        <end position="411"/>
    </location>
</feature>
<dbReference type="InterPro" id="IPR002558">
    <property type="entry name" value="ILWEQ_dom"/>
</dbReference>
<comment type="subunit">
    <text evidence="12">Homodimer. Interacts with actin; homodimerization promotes actin binding. Interacts with CLTB. Interacts with HIP1. Interacts (via ENTH and I/LWEQ domains) with BCL2L10.</text>
</comment>
<dbReference type="Gene3D" id="1.25.40.90">
    <property type="match status" value="1"/>
</dbReference>
<feature type="coiled-coil region" evidence="14">
    <location>
        <begin position="976"/>
        <end position="1012"/>
    </location>
</feature>
<feature type="region of interest" description="Disordered" evidence="15">
    <location>
        <begin position="566"/>
        <end position="595"/>
    </location>
</feature>
<dbReference type="Gene3D" id="1.20.1410.10">
    <property type="entry name" value="I/LWEQ domain"/>
    <property type="match status" value="1"/>
</dbReference>
<evidence type="ECO:0000256" key="8">
    <source>
        <dbReference type="ARBA" id="ARBA00023136"/>
    </source>
</evidence>
<name>A0AAJ7X6T8_PETMA</name>
<dbReference type="InterPro" id="IPR032422">
    <property type="entry name" value="HIP1_clath-bd"/>
</dbReference>
<dbReference type="FunFam" id="1.25.40.90:FF:000012">
    <property type="entry name" value="Huntingtin interacting protein 1-related"/>
    <property type="match status" value="1"/>
</dbReference>
<dbReference type="GO" id="GO:0007015">
    <property type="term" value="P:actin filament organization"/>
    <property type="evidence" value="ECO:0007669"/>
    <property type="project" value="TreeGrafter"/>
</dbReference>
<evidence type="ECO:0000256" key="9">
    <source>
        <dbReference type="ARBA" id="ARBA00023203"/>
    </source>
</evidence>
<dbReference type="GO" id="GO:0080025">
    <property type="term" value="F:phosphatidylinositol-3,5-bisphosphate binding"/>
    <property type="evidence" value="ECO:0007669"/>
    <property type="project" value="TreeGrafter"/>
</dbReference>
<dbReference type="GO" id="GO:0048268">
    <property type="term" value="P:clathrin coat assembly"/>
    <property type="evidence" value="ECO:0007669"/>
    <property type="project" value="TreeGrafter"/>
</dbReference>
<dbReference type="GO" id="GO:0051130">
    <property type="term" value="P:positive regulation of cellular component organization"/>
    <property type="evidence" value="ECO:0007669"/>
    <property type="project" value="UniProtKB-ARBA"/>
</dbReference>
<proteinExistence type="inferred from homology"/>
<dbReference type="FunFam" id="1.20.5.1700:FF:000002">
    <property type="entry name" value="Huntingtin interacting protein 1"/>
    <property type="match status" value="1"/>
</dbReference>
<keyword evidence="9" id="KW-0009">Actin-binding</keyword>
<dbReference type="GO" id="GO:0051015">
    <property type="term" value="F:actin filament binding"/>
    <property type="evidence" value="ECO:0007669"/>
    <property type="project" value="TreeGrafter"/>
</dbReference>
<dbReference type="GO" id="GO:0030837">
    <property type="term" value="P:negative regulation of actin filament polymerization"/>
    <property type="evidence" value="ECO:0007669"/>
    <property type="project" value="UniProtKB-ARBA"/>
</dbReference>
<feature type="compositionally biased region" description="Polar residues" evidence="15">
    <location>
        <begin position="571"/>
        <end position="580"/>
    </location>
</feature>
<keyword evidence="4" id="KW-0963">Cytoplasm</keyword>
<evidence type="ECO:0000256" key="2">
    <source>
        <dbReference type="ARBA" id="ARBA00004556"/>
    </source>
</evidence>
<reference evidence="19" key="1">
    <citation type="submission" date="2025-08" db="UniProtKB">
        <authorList>
            <consortium name="RefSeq"/>
        </authorList>
    </citation>
    <scope>IDENTIFICATION</scope>
    <source>
        <tissue evidence="19">Sperm</tissue>
    </source>
</reference>
<dbReference type="InterPro" id="IPR013809">
    <property type="entry name" value="ENTH"/>
</dbReference>
<keyword evidence="18" id="KW-1185">Reference proteome</keyword>
<organism evidence="18 19">
    <name type="scientific">Petromyzon marinus</name>
    <name type="common">Sea lamprey</name>
    <dbReference type="NCBI Taxonomy" id="7757"/>
    <lineage>
        <taxon>Eukaryota</taxon>
        <taxon>Metazoa</taxon>
        <taxon>Chordata</taxon>
        <taxon>Craniata</taxon>
        <taxon>Vertebrata</taxon>
        <taxon>Cyclostomata</taxon>
        <taxon>Hyperoartia</taxon>
        <taxon>Petromyzontiformes</taxon>
        <taxon>Petromyzontidae</taxon>
        <taxon>Petromyzon</taxon>
    </lineage>
</organism>
<dbReference type="Gene3D" id="1.20.5.1700">
    <property type="match status" value="1"/>
</dbReference>
<dbReference type="PANTHER" id="PTHR10407:SF10">
    <property type="entry name" value="HUNTINGTIN-INTERACTING PROTEIN 1-RELATED PROTEIN"/>
    <property type="match status" value="1"/>
</dbReference>
<dbReference type="InterPro" id="IPR030224">
    <property type="entry name" value="Sla2_fam"/>
</dbReference>
<feature type="domain" description="I/LWEQ" evidence="17">
    <location>
        <begin position="774"/>
        <end position="1017"/>
    </location>
</feature>
<dbReference type="GO" id="GO:0030136">
    <property type="term" value="C:clathrin-coated vesicle"/>
    <property type="evidence" value="ECO:0007669"/>
    <property type="project" value="UniProtKB-ARBA"/>
</dbReference>
<evidence type="ECO:0000256" key="10">
    <source>
        <dbReference type="ARBA" id="ARBA00023329"/>
    </source>
</evidence>
<dbReference type="PROSITE" id="PS50945">
    <property type="entry name" value="I_LWEQ"/>
    <property type="match status" value="1"/>
</dbReference>
<keyword evidence="7 14" id="KW-0175">Coiled coil</keyword>
<dbReference type="GO" id="GO:0051050">
    <property type="term" value="P:positive regulation of transport"/>
    <property type="evidence" value="ECO:0007669"/>
    <property type="project" value="UniProtKB-ARBA"/>
</dbReference>
<dbReference type="CDD" id="cd17006">
    <property type="entry name" value="ANTH_N_HIP1_like"/>
    <property type="match status" value="1"/>
</dbReference>
<dbReference type="AlphaFoldDB" id="A0AAJ7X6T8"/>
<evidence type="ECO:0000259" key="16">
    <source>
        <dbReference type="PROSITE" id="PS50942"/>
    </source>
</evidence>
<dbReference type="Proteomes" id="UP001318040">
    <property type="component" value="Chromosome 38"/>
</dbReference>
<dbReference type="Gene3D" id="6.10.250.920">
    <property type="match status" value="1"/>
</dbReference>
<keyword evidence="6" id="KW-0007">Acetylation</keyword>
<evidence type="ECO:0000256" key="1">
    <source>
        <dbReference type="ARBA" id="ARBA00004156"/>
    </source>
</evidence>
<dbReference type="GO" id="GO:0035615">
    <property type="term" value="F:clathrin adaptor activity"/>
    <property type="evidence" value="ECO:0007669"/>
    <property type="project" value="TreeGrafter"/>
</dbReference>
<dbReference type="GO" id="GO:0006898">
    <property type="term" value="P:receptor-mediated endocytosis"/>
    <property type="evidence" value="ECO:0007669"/>
    <property type="project" value="UniProtKB-ARBA"/>
</dbReference>
<dbReference type="KEGG" id="pmrn:116950063"/>
<protein>
    <recommendedName>
        <fullName evidence="13">Huntingtin-interacting protein 1-related protein</fullName>
    </recommendedName>
</protein>
<keyword evidence="5" id="KW-0254">Endocytosis</keyword>
<evidence type="ECO:0000256" key="12">
    <source>
        <dbReference type="ARBA" id="ARBA00061714"/>
    </source>
</evidence>
<evidence type="ECO:0000256" key="14">
    <source>
        <dbReference type="SAM" id="Coils"/>
    </source>
</evidence>
<keyword evidence="8" id="KW-0472">Membrane</keyword>
<evidence type="ECO:0000256" key="3">
    <source>
        <dbReference type="ARBA" id="ARBA00010135"/>
    </source>
</evidence>
<sequence length="1027" mass="115443">MERVASTIRHAPNSLLNRRSVNTMEADRETFERVQLTSINKAVNTQEVPVKEKHARICIMGTHQERGALTFWTTASTLPLSSSPVISWKFCHVLHKVLRDGHPNVLQDSLRRMSNLKDLGRMWGQMHSRFGQMVSVYIKLLLTKMEFHEKNPIFPPNLAVSDAKLEEAGGNDASTIFQLTVSMFDYMECELTLFQTVFNSLDMSKAVSMTQSGQCRLAPLIQAIQDCSHLYDYIVKLLFRLHSCLPADTLDGHRQRFQDQFKRLKDFFHRCSNLQYFKRLIQIPRLPDNPPDFLRASALFEHVKPVVVIPGDSVEPDDLVEPEVVEPVHSPLVAAEPKVENILDFSNGSSAPDERDQLIERLQREIERLKGELEFLKAESRRLIVQLRERVVQLERELAEERGLRVRAQTEGQRVQAELCEAQRDREETELAQSALTEVEKKAQASEQRFVKMKEKHTDLVKTHAELLRKNADVARQLTTLLQAKEEAETARAGIEKIIQQTEQETDTKLQEQRRVVERLEKELESSRQDLTSLRFTLESTEKSGTELSSRLQSLQDEKRRIHEELEQRSQEVTALGSQLSERERALDDNKQQKQAEVQQLQQRLSDKEAQEKSLRQRLLEEQFLLLRGAVEEGERIVRDAIDKLDDPLHVGCKSSPDYLITRAQASLESVARTKAGHAQYVKDESDASGLLRAVSGLSHLVSDTIVQGSATSHLVPGDQADRLTEACQQCGDGALAFLDKLKERSTLPGANPEALRATLERLVRIGEDLRPKGMDVRQEELGDLVEQEMASTSAAVEAAAARIEDMLNKSRAADTGIKLEVNERILASCTDLMQAIKILIVASSELQREIVESGRGAASPKEFYAKNSRWTEGLISASKAVGWGATMLVEAADKVVQGDGKFEELVVCSHEIAASTAQLVAASKVKAERNSGKLARLQHASRGVNEATARVVASTKTGMSQIEESGAMNFKDMTMTLTQAKLREMNCQVKVLELENLLEKERMRLGELRKKHYELAGTLAQGGDGN</sequence>
<dbReference type="GO" id="GO:0042803">
    <property type="term" value="F:protein homodimerization activity"/>
    <property type="evidence" value="ECO:0007669"/>
    <property type="project" value="UniProtKB-ARBA"/>
</dbReference>
<dbReference type="InterPro" id="IPR011417">
    <property type="entry name" value="ANTH_dom"/>
</dbReference>
<dbReference type="PANTHER" id="PTHR10407">
    <property type="entry name" value="HUNTINGTIN INTERACTING PROTEIN 1"/>
    <property type="match status" value="1"/>
</dbReference>
<dbReference type="Pfam" id="PF16515">
    <property type="entry name" value="HIP1_clath_bdg"/>
    <property type="match status" value="1"/>
</dbReference>
<gene>
    <name evidence="19" type="primary">LOC116950063</name>
</gene>